<dbReference type="AlphaFoldDB" id="A0A5K1A4K1"/>
<proteinExistence type="predicted"/>
<dbReference type="InterPro" id="IPR013103">
    <property type="entry name" value="RVT_2"/>
</dbReference>
<reference evidence="2" key="1">
    <citation type="submission" date="2019-09" db="EMBL/GenBank/DDBJ databases">
        <authorList>
            <person name="Zhang L."/>
        </authorList>
    </citation>
    <scope>NUCLEOTIDE SEQUENCE</scope>
</reference>
<protein>
    <recommendedName>
        <fullName evidence="1">Reverse transcriptase Ty1/copia-type domain-containing protein</fullName>
    </recommendedName>
</protein>
<accession>A0A5K1A4K1</accession>
<gene>
    <name evidence="2" type="ORF">NYM_LOCUS11429</name>
</gene>
<name>A0A5K1A4K1_9MAGN</name>
<dbReference type="PANTHER" id="PTHR11439">
    <property type="entry name" value="GAG-POL-RELATED RETROTRANSPOSON"/>
    <property type="match status" value="1"/>
</dbReference>
<evidence type="ECO:0000259" key="1">
    <source>
        <dbReference type="Pfam" id="PF07727"/>
    </source>
</evidence>
<dbReference type="SUPFAM" id="SSF56672">
    <property type="entry name" value="DNA/RNA polymerases"/>
    <property type="match status" value="1"/>
</dbReference>
<feature type="domain" description="Reverse transcriptase Ty1/copia-type" evidence="1">
    <location>
        <begin position="39"/>
        <end position="280"/>
    </location>
</feature>
<evidence type="ECO:0000313" key="2">
    <source>
        <dbReference type="EMBL" id="VVV96741.1"/>
    </source>
</evidence>
<dbReference type="InterPro" id="IPR043502">
    <property type="entry name" value="DNA/RNA_pol_sf"/>
</dbReference>
<dbReference type="Pfam" id="PF07727">
    <property type="entry name" value="RVT_2"/>
    <property type="match status" value="1"/>
</dbReference>
<dbReference type="CDD" id="cd09272">
    <property type="entry name" value="RNase_HI_RT_Ty1"/>
    <property type="match status" value="1"/>
</dbReference>
<sequence length="530" mass="60781">MFMIEVSKKVEPKSYQHASKEKCWVEAMNEEMAALHECQTWQIVPRPDDKNVVGSKWVYKLKYKPDGSIDRHKARLVARGFTQQYGEDYDETFSPVIKMGTIRVIISLAVSYGWSLYQLDVKNVFLHGIFKEEVYMEQPPGYTTHDPHKWVCKLHKSLYGLKQASRSWFDRFSHHIQQVGFLRSSLDHSLFIYHTGEATTWLLIYIDDIVITGNSSSHISYVKGMLQQEFKMKDLGELRYFLGVELDRTNDRLTLTQHKYTLDILYRAGIINCKPITTPSVLNTKLAASDGTAAYSNPTFYRSIVGMLQYLTFTRPDIVYAVNQISQFMHAPTEGHMDAAKRILRYLKATLGDGLVYTKCPNVSLGHSIYTYIDADWAGDPDDRRFVSGFCFFLDFNLICWSSKKQRAVARSSTEAEYRAMAAGTAEASWLRHLLGELNLPIVQSSLLCDNQSAIKIAYNPILHNRTKHIEIDQHFIRQKVEEAEILPTYISTSEQIADLFTKGLTGQHFWDLKNKLCMIKSHAQLEGGC</sequence>
<organism evidence="2">
    <name type="scientific">Nymphaea colorata</name>
    <name type="common">pocket water lily</name>
    <dbReference type="NCBI Taxonomy" id="210225"/>
    <lineage>
        <taxon>Eukaryota</taxon>
        <taxon>Viridiplantae</taxon>
        <taxon>Streptophyta</taxon>
        <taxon>Embryophyta</taxon>
        <taxon>Tracheophyta</taxon>
        <taxon>Spermatophyta</taxon>
        <taxon>Magnoliopsida</taxon>
        <taxon>Nymphaeales</taxon>
        <taxon>Nymphaeaceae</taxon>
        <taxon>Nymphaea</taxon>
    </lineage>
</organism>
<dbReference type="EMBL" id="LR721780">
    <property type="protein sequence ID" value="VVV96741.1"/>
    <property type="molecule type" value="Genomic_DNA"/>
</dbReference>
<dbReference type="PANTHER" id="PTHR11439:SF467">
    <property type="entry name" value="INTEGRASE CATALYTIC DOMAIN-CONTAINING PROTEIN"/>
    <property type="match status" value="1"/>
</dbReference>